<dbReference type="AlphaFoldDB" id="W4FEL0"/>
<evidence type="ECO:0000313" key="2">
    <source>
        <dbReference type="EMBL" id="ETV65915.1"/>
    </source>
</evidence>
<proteinExistence type="predicted"/>
<accession>W4FEL0</accession>
<feature type="region of interest" description="Disordered" evidence="1">
    <location>
        <begin position="288"/>
        <end position="308"/>
    </location>
</feature>
<feature type="compositionally biased region" description="Basic and acidic residues" evidence="1">
    <location>
        <begin position="288"/>
        <end position="298"/>
    </location>
</feature>
<name>W4FEL0_APHAT</name>
<dbReference type="OrthoDB" id="68333at2759"/>
<organism evidence="2">
    <name type="scientific">Aphanomyces astaci</name>
    <name type="common">Crayfish plague agent</name>
    <dbReference type="NCBI Taxonomy" id="112090"/>
    <lineage>
        <taxon>Eukaryota</taxon>
        <taxon>Sar</taxon>
        <taxon>Stramenopiles</taxon>
        <taxon>Oomycota</taxon>
        <taxon>Saprolegniomycetes</taxon>
        <taxon>Saprolegniales</taxon>
        <taxon>Verrucalvaceae</taxon>
        <taxon>Aphanomyces</taxon>
    </lineage>
</organism>
<dbReference type="RefSeq" id="XP_009844571.1">
    <property type="nucleotide sequence ID" value="XM_009846269.1"/>
</dbReference>
<dbReference type="GeneID" id="20819465"/>
<dbReference type="EMBL" id="KI913221">
    <property type="protein sequence ID" value="ETV65915.1"/>
    <property type="molecule type" value="Genomic_DNA"/>
</dbReference>
<dbReference type="VEuPathDB" id="FungiDB:H257_17469"/>
<gene>
    <name evidence="2" type="ORF">H257_17469</name>
</gene>
<sequence>MDPENHEHMLYQAKAQIDLGGTAVAKTIGKLLGRQASTRILQRLTRPCAVHYPNLHVATKYTAAYLRACRALFRPVDSHGHMALHHLRPTLERHGLLGHDDDNANVDAWLQRPQDGHITFPDFVDACFTLVGPSLAAKWVSRGGSTGDNWRAASSLSNVSIADAKVQHHPYDAMMDQHRHAVGFSYEAHAANNPIQAQRQQDITTLSHSHSLVMDTPYRCIRRVVSDQDLHDQAAAEVAKKALKVKTQRHLAATQRHSLEQRTASARNFACSVGMVARHIQIGEIKEKRQMGHQEKVAHVHRRKHENQSLRAEMEDFNARVQLTKIQDMHLMKAQMHDKLTFEQQKKEYREEMIRRQKDLFTISDSTCTLQRRPPELLAALAGVQTPKQQKSLAIAEHRYFEQSRSQQLRDYKHDKEDAKPKRYLRAPIVDVDQQDPDEGWHNAEAELTAAMNALYAEWVQEQRDLSPLIPTANSPPAAQRYYGTIKQMPPSPFMSSTQR</sequence>
<reference evidence="2" key="1">
    <citation type="submission" date="2013-12" db="EMBL/GenBank/DDBJ databases">
        <title>The Genome Sequence of Aphanomyces astaci APO3.</title>
        <authorList>
            <consortium name="The Broad Institute Genomics Platform"/>
            <person name="Russ C."/>
            <person name="Tyler B."/>
            <person name="van West P."/>
            <person name="Dieguez-Uribeondo J."/>
            <person name="Young S.K."/>
            <person name="Zeng Q."/>
            <person name="Gargeya S."/>
            <person name="Fitzgerald M."/>
            <person name="Abouelleil A."/>
            <person name="Alvarado L."/>
            <person name="Chapman S.B."/>
            <person name="Gainer-Dewar J."/>
            <person name="Goldberg J."/>
            <person name="Griggs A."/>
            <person name="Gujja S."/>
            <person name="Hansen M."/>
            <person name="Howarth C."/>
            <person name="Imamovic A."/>
            <person name="Ireland A."/>
            <person name="Larimer J."/>
            <person name="McCowan C."/>
            <person name="Murphy C."/>
            <person name="Pearson M."/>
            <person name="Poon T.W."/>
            <person name="Priest M."/>
            <person name="Roberts A."/>
            <person name="Saif S."/>
            <person name="Shea T."/>
            <person name="Sykes S."/>
            <person name="Wortman J."/>
            <person name="Nusbaum C."/>
            <person name="Birren B."/>
        </authorList>
    </citation>
    <scope>NUCLEOTIDE SEQUENCE [LARGE SCALE GENOMIC DNA]</scope>
    <source>
        <strain evidence="2">APO3</strain>
    </source>
</reference>
<evidence type="ECO:0000256" key="1">
    <source>
        <dbReference type="SAM" id="MobiDB-lite"/>
    </source>
</evidence>
<protein>
    <submittedName>
        <fullName evidence="2">Uncharacterized protein</fullName>
    </submittedName>
</protein>